<evidence type="ECO:0000313" key="10">
    <source>
        <dbReference type="EMBL" id="ESO95710.1"/>
    </source>
</evidence>
<dbReference type="PANTHER" id="PTHR12955">
    <property type="entry name" value="SARCOMA ANTIGEN NY-SAR-95-RELATED"/>
    <property type="match status" value="1"/>
</dbReference>
<dbReference type="CTD" id="20231382"/>
<evidence type="ECO:0000256" key="7">
    <source>
        <dbReference type="ARBA" id="ARBA00023306"/>
    </source>
</evidence>
<evidence type="ECO:0000256" key="1">
    <source>
        <dbReference type="ARBA" id="ARBA00004123"/>
    </source>
</evidence>
<organism evidence="10 11">
    <name type="scientific">Lottia gigantea</name>
    <name type="common">Giant owl limpet</name>
    <dbReference type="NCBI Taxonomy" id="225164"/>
    <lineage>
        <taxon>Eukaryota</taxon>
        <taxon>Metazoa</taxon>
        <taxon>Spiralia</taxon>
        <taxon>Lophotrochozoa</taxon>
        <taxon>Mollusca</taxon>
        <taxon>Gastropoda</taxon>
        <taxon>Patellogastropoda</taxon>
        <taxon>Lottioidea</taxon>
        <taxon>Lottiidae</taxon>
        <taxon>Lottia</taxon>
    </lineage>
</organism>
<evidence type="ECO:0000256" key="8">
    <source>
        <dbReference type="ARBA" id="ARBA00061603"/>
    </source>
</evidence>
<evidence type="ECO:0000256" key="2">
    <source>
        <dbReference type="ARBA" id="ARBA00004496"/>
    </source>
</evidence>
<evidence type="ECO:0008006" key="12">
    <source>
        <dbReference type="Google" id="ProtNLM"/>
    </source>
</evidence>
<keyword evidence="3" id="KW-0963">Cytoplasm</keyword>
<dbReference type="GO" id="GO:0051642">
    <property type="term" value="P:centrosome localization"/>
    <property type="evidence" value="ECO:0007669"/>
    <property type="project" value="TreeGrafter"/>
</dbReference>
<sequence>LLPIDHCELLLLHIVPINEELKITDKPCKEVSPYFSSEVQCTKSGRQLYNKLVHLAQIHFDLASTTVTGIPMKEEQNASSSSNYDVELLHSAKAHRELISAAKSGYVEGLVVPSKEGLPTDTVLLKWCTPKTNAVELHHCSGAYRITPVDVNSRPSSCLTNFLLGDRSVMLEQPRKTGGKVISHILASHGGEIFIHSLPTYRFLLEDPPSISEGCGGRVTDYRIPDFGIFMKENRLAPATSTLLTDYTSDPIDRALNVLERRSRYLPMVISESILSSMISVKPLPTLIVKETLTEDDVLECKKAVLHVVEMESKNEPLMAATSGTRGKGPKRDEQYRQLWSELEQMASPHSDSSTEHAEILQCILDCKRPSDETKASPKKEKAAVKEEKMDTSDSDQHERYVKPKL</sequence>
<evidence type="ECO:0000256" key="6">
    <source>
        <dbReference type="ARBA" id="ARBA00023242"/>
    </source>
</evidence>
<keyword evidence="6" id="KW-0539">Nucleus</keyword>
<dbReference type="EMBL" id="KB201611">
    <property type="protein sequence ID" value="ESO95710.1"/>
    <property type="molecule type" value="Genomic_DNA"/>
</dbReference>
<comment type="subcellular location">
    <subcellularLocation>
        <location evidence="2">Cytoplasm</location>
    </subcellularLocation>
    <subcellularLocation>
        <location evidence="1">Nucleus</location>
    </subcellularLocation>
</comment>
<name>V4ALS3_LOTGI</name>
<gene>
    <name evidence="10" type="ORF">LOTGIDRAFT_116674</name>
</gene>
<dbReference type="InterPro" id="IPR019355">
    <property type="entry name" value="Cell_cycle_regulator_Mat89Bb"/>
</dbReference>
<keyword evidence="11" id="KW-1185">Reference proteome</keyword>
<dbReference type="Proteomes" id="UP000030746">
    <property type="component" value="Unassembled WGS sequence"/>
</dbReference>
<evidence type="ECO:0000313" key="11">
    <source>
        <dbReference type="Proteomes" id="UP000030746"/>
    </source>
</evidence>
<dbReference type="KEGG" id="lgi:LOTGIDRAFT_116674"/>
<dbReference type="OMA" id="RMENTDI"/>
<feature type="non-terminal residue" evidence="10">
    <location>
        <position position="1"/>
    </location>
</feature>
<protein>
    <recommendedName>
        <fullName evidence="12">Cell cycle regulator Mat89Bb</fullName>
    </recommendedName>
</protein>
<evidence type="ECO:0000256" key="4">
    <source>
        <dbReference type="ARBA" id="ARBA00022618"/>
    </source>
</evidence>
<evidence type="ECO:0000256" key="5">
    <source>
        <dbReference type="ARBA" id="ARBA00022776"/>
    </source>
</evidence>
<reference evidence="10 11" key="1">
    <citation type="journal article" date="2013" name="Nature">
        <title>Insights into bilaterian evolution from three spiralian genomes.</title>
        <authorList>
            <person name="Simakov O."/>
            <person name="Marletaz F."/>
            <person name="Cho S.J."/>
            <person name="Edsinger-Gonzales E."/>
            <person name="Havlak P."/>
            <person name="Hellsten U."/>
            <person name="Kuo D.H."/>
            <person name="Larsson T."/>
            <person name="Lv J."/>
            <person name="Arendt D."/>
            <person name="Savage R."/>
            <person name="Osoegawa K."/>
            <person name="de Jong P."/>
            <person name="Grimwood J."/>
            <person name="Chapman J.A."/>
            <person name="Shapiro H."/>
            <person name="Aerts A."/>
            <person name="Otillar R.P."/>
            <person name="Terry A.Y."/>
            <person name="Boore J.L."/>
            <person name="Grigoriev I.V."/>
            <person name="Lindberg D.R."/>
            <person name="Seaver E.C."/>
            <person name="Weisblat D.A."/>
            <person name="Putnam N.H."/>
            <person name="Rokhsar D.S."/>
        </authorList>
    </citation>
    <scope>NUCLEOTIDE SEQUENCE [LARGE SCALE GENOMIC DNA]</scope>
</reference>
<evidence type="ECO:0000256" key="9">
    <source>
        <dbReference type="SAM" id="MobiDB-lite"/>
    </source>
</evidence>
<dbReference type="GO" id="GO:0051301">
    <property type="term" value="P:cell division"/>
    <property type="evidence" value="ECO:0007669"/>
    <property type="project" value="UniProtKB-KW"/>
</dbReference>
<dbReference type="AlphaFoldDB" id="V4ALS3"/>
<feature type="region of interest" description="Disordered" evidence="9">
    <location>
        <begin position="370"/>
        <end position="406"/>
    </location>
</feature>
<dbReference type="GO" id="GO:0005737">
    <property type="term" value="C:cytoplasm"/>
    <property type="evidence" value="ECO:0007669"/>
    <property type="project" value="UniProtKB-SubCell"/>
</dbReference>
<keyword evidence="4" id="KW-0132">Cell division</keyword>
<accession>V4ALS3</accession>
<keyword evidence="5" id="KW-0498">Mitosis</keyword>
<dbReference type="OrthoDB" id="5844105at2759"/>
<dbReference type="GO" id="GO:0007346">
    <property type="term" value="P:regulation of mitotic cell cycle"/>
    <property type="evidence" value="ECO:0007669"/>
    <property type="project" value="TreeGrafter"/>
</dbReference>
<dbReference type="STRING" id="225164.V4ALS3"/>
<dbReference type="GO" id="GO:0032039">
    <property type="term" value="C:integrator complex"/>
    <property type="evidence" value="ECO:0007669"/>
    <property type="project" value="TreeGrafter"/>
</dbReference>
<keyword evidence="7" id="KW-0131">Cell cycle</keyword>
<proteinExistence type="inferred from homology"/>
<evidence type="ECO:0000256" key="3">
    <source>
        <dbReference type="ARBA" id="ARBA00022490"/>
    </source>
</evidence>
<dbReference type="HOGENOM" id="CLU_012654_2_0_1"/>
<comment type="similarity">
    <text evidence="8">Belongs to the Integrator subunit 13 family.</text>
</comment>
<dbReference type="PANTHER" id="PTHR12955:SF1">
    <property type="entry name" value="INTEGRATOR COMPLEX SUBUNIT 13"/>
    <property type="match status" value="1"/>
</dbReference>
<dbReference type="RefSeq" id="XP_009053563.1">
    <property type="nucleotide sequence ID" value="XM_009055315.1"/>
</dbReference>
<dbReference type="GeneID" id="20231382"/>
<dbReference type="Pfam" id="PF10221">
    <property type="entry name" value="Mat89Bb"/>
    <property type="match status" value="1"/>
</dbReference>